<dbReference type="PIRSF" id="PIRSF000105">
    <property type="entry name" value="HCDH"/>
    <property type="match status" value="1"/>
</dbReference>
<dbReference type="InterPro" id="IPR006180">
    <property type="entry name" value="3-OHacyl-CoA_DH_CS"/>
</dbReference>
<proteinExistence type="inferred from homology"/>
<dbReference type="InterPro" id="IPR022694">
    <property type="entry name" value="3-OHacyl-CoA_DH"/>
</dbReference>
<dbReference type="InterPro" id="IPR006108">
    <property type="entry name" value="3HC_DH_C"/>
</dbReference>
<evidence type="ECO:0000256" key="9">
    <source>
        <dbReference type="ARBA" id="ARBA00042709"/>
    </source>
</evidence>
<dbReference type="InterPro" id="IPR006176">
    <property type="entry name" value="3-OHacyl-CoA_DH_NAD-bd"/>
</dbReference>
<dbReference type="PANTHER" id="PTHR48075:SF1">
    <property type="entry name" value="LAMBDA-CRYSTALLIN HOMOLOG"/>
    <property type="match status" value="1"/>
</dbReference>
<evidence type="ECO:0000256" key="8">
    <source>
        <dbReference type="ARBA" id="ARBA00038962"/>
    </source>
</evidence>
<protein>
    <recommendedName>
        <fullName evidence="9">L-gulonate 3-dehydrogenase</fullName>
        <ecNumber evidence="8">1.1.1.45</ecNumber>
    </recommendedName>
    <alternativeName>
        <fullName evidence="9">L-gulonate 3-dehydrogenase</fullName>
    </alternativeName>
</protein>
<evidence type="ECO:0000256" key="5">
    <source>
        <dbReference type="ARBA" id="ARBA00022553"/>
    </source>
</evidence>
<feature type="domain" description="3-hydroxyacyl-CoA dehydrogenase NAD binding" evidence="12">
    <location>
        <begin position="4"/>
        <end position="182"/>
    </location>
</feature>
<evidence type="ECO:0000256" key="4">
    <source>
        <dbReference type="ARBA" id="ARBA00022490"/>
    </source>
</evidence>
<dbReference type="Gene3D" id="1.10.1040.10">
    <property type="entry name" value="N-(1-d-carboxylethyl)-l-norvaline Dehydrogenase, domain 2"/>
    <property type="match status" value="1"/>
</dbReference>
<dbReference type="GO" id="GO:0006631">
    <property type="term" value="P:fatty acid metabolic process"/>
    <property type="evidence" value="ECO:0007669"/>
    <property type="project" value="InterPro"/>
</dbReference>
<dbReference type="InterPro" id="IPR013328">
    <property type="entry name" value="6PGD_dom2"/>
</dbReference>
<dbReference type="NCBIfam" id="NF004783">
    <property type="entry name" value="PRK06129.1"/>
    <property type="match status" value="1"/>
</dbReference>
<feature type="domain" description="3-hydroxyacyl-CoA dehydrogenase C-terminal" evidence="11">
    <location>
        <begin position="187"/>
        <end position="258"/>
    </location>
</feature>
<gene>
    <name evidence="13" type="ORF">NVS89_05900</name>
</gene>
<dbReference type="Pfam" id="PF00725">
    <property type="entry name" value="3HCDH"/>
    <property type="match status" value="1"/>
</dbReference>
<reference evidence="13" key="1">
    <citation type="submission" date="2022-08" db="EMBL/GenBank/DDBJ databases">
        <authorList>
            <person name="Li F."/>
        </authorList>
    </citation>
    <scope>NUCLEOTIDE SEQUENCE</scope>
    <source>
        <strain evidence="13">MQZ15Z-1</strain>
    </source>
</reference>
<accession>A0A9X2P9N8</accession>
<dbReference type="GO" id="GO:0005737">
    <property type="term" value="C:cytoplasm"/>
    <property type="evidence" value="ECO:0007669"/>
    <property type="project" value="UniProtKB-SubCell"/>
</dbReference>
<evidence type="ECO:0000256" key="1">
    <source>
        <dbReference type="ARBA" id="ARBA00004496"/>
    </source>
</evidence>
<evidence type="ECO:0000313" key="13">
    <source>
        <dbReference type="EMBL" id="MCS0494624.1"/>
    </source>
</evidence>
<dbReference type="AlphaFoldDB" id="A0A9X2P9N8"/>
<dbReference type="Proteomes" id="UP001151088">
    <property type="component" value="Unassembled WGS sequence"/>
</dbReference>
<evidence type="ECO:0000256" key="10">
    <source>
        <dbReference type="PIRSR" id="PIRSR000105-1"/>
    </source>
</evidence>
<dbReference type="RefSeq" id="WP_258731649.1">
    <property type="nucleotide sequence ID" value="NZ_JANTHZ010000002.1"/>
</dbReference>
<comment type="similarity">
    <text evidence="2">Belongs to the 3-hydroxyacyl-CoA dehydrogenase family.</text>
</comment>
<dbReference type="InterPro" id="IPR008927">
    <property type="entry name" value="6-PGluconate_DH-like_C_sf"/>
</dbReference>
<dbReference type="GO" id="GO:0070403">
    <property type="term" value="F:NAD+ binding"/>
    <property type="evidence" value="ECO:0007669"/>
    <property type="project" value="InterPro"/>
</dbReference>
<evidence type="ECO:0000256" key="6">
    <source>
        <dbReference type="ARBA" id="ARBA00023002"/>
    </source>
</evidence>
<dbReference type="PANTHER" id="PTHR48075">
    <property type="entry name" value="3-HYDROXYACYL-COA DEHYDROGENASE FAMILY PROTEIN"/>
    <property type="match status" value="1"/>
</dbReference>
<keyword evidence="14" id="KW-1185">Reference proteome</keyword>
<keyword evidence="7" id="KW-0520">NAD</keyword>
<dbReference type="SUPFAM" id="SSF48179">
    <property type="entry name" value="6-phosphogluconate dehydrogenase C-terminal domain-like"/>
    <property type="match status" value="1"/>
</dbReference>
<evidence type="ECO:0000259" key="12">
    <source>
        <dbReference type="Pfam" id="PF02737"/>
    </source>
</evidence>
<dbReference type="InterPro" id="IPR036291">
    <property type="entry name" value="NAD(P)-bd_dom_sf"/>
</dbReference>
<name>A0A9X2P9N8_9HYPH</name>
<comment type="subcellular location">
    <subcellularLocation>
        <location evidence="1">Cytoplasm</location>
    </subcellularLocation>
</comment>
<keyword evidence="5" id="KW-0597">Phosphoprotein</keyword>
<comment type="caution">
    <text evidence="13">The sequence shown here is derived from an EMBL/GenBank/DDBJ whole genome shotgun (WGS) entry which is preliminary data.</text>
</comment>
<dbReference type="GO" id="GO:0050104">
    <property type="term" value="F:L-gulonate 3-dehydrogenase activity"/>
    <property type="evidence" value="ECO:0007669"/>
    <property type="project" value="UniProtKB-EC"/>
</dbReference>
<sequence>MTTKIALVGCGLVGRSWAIVFARAGFDVAMYDPTPASLDTALDFVRGALPPLAELGLLNGHEPAEVMARLRPAGSLAEALDGAAYVQESGPERLPVKVELYRELGRLAGPDTVLASSTSGLPASSFSEGMEGRQRCLVAHPINPPHLVPLVEIVPAPWTDPDVVARTEAVMAQAGQVTIRLNREIAGFVVNRIQSAVLGEAFRLVEDGIVSAAEVDLAMAEGLGMRWFFMGPFETIDLNAQGGIYDYCEKLGPMYHDLAREQADPRKWHAGLVSEVERQRRAATPMEGLDERKAWRDRYLARLAQAKRALSET</sequence>
<dbReference type="Gene3D" id="3.40.50.720">
    <property type="entry name" value="NAD(P)-binding Rossmann-like Domain"/>
    <property type="match status" value="1"/>
</dbReference>
<evidence type="ECO:0000256" key="2">
    <source>
        <dbReference type="ARBA" id="ARBA00009463"/>
    </source>
</evidence>
<evidence type="ECO:0000256" key="7">
    <source>
        <dbReference type="ARBA" id="ARBA00023027"/>
    </source>
</evidence>
<dbReference type="PROSITE" id="PS00067">
    <property type="entry name" value="3HCDH"/>
    <property type="match status" value="1"/>
</dbReference>
<dbReference type="SUPFAM" id="SSF51735">
    <property type="entry name" value="NAD(P)-binding Rossmann-fold domains"/>
    <property type="match status" value="1"/>
</dbReference>
<evidence type="ECO:0000313" key="14">
    <source>
        <dbReference type="Proteomes" id="UP001151088"/>
    </source>
</evidence>
<dbReference type="Pfam" id="PF02737">
    <property type="entry name" value="3HCDH_N"/>
    <property type="match status" value="1"/>
</dbReference>
<dbReference type="EMBL" id="JANTHZ010000002">
    <property type="protein sequence ID" value="MCS0494624.1"/>
    <property type="molecule type" value="Genomic_DNA"/>
</dbReference>
<evidence type="ECO:0000256" key="3">
    <source>
        <dbReference type="ARBA" id="ARBA00011738"/>
    </source>
</evidence>
<feature type="site" description="Important for catalytic activity" evidence="10">
    <location>
        <position position="140"/>
    </location>
</feature>
<organism evidence="13 14">
    <name type="scientific">Ancylobacter mangrovi</name>
    <dbReference type="NCBI Taxonomy" id="2972472"/>
    <lineage>
        <taxon>Bacteria</taxon>
        <taxon>Pseudomonadati</taxon>
        <taxon>Pseudomonadota</taxon>
        <taxon>Alphaproteobacteria</taxon>
        <taxon>Hyphomicrobiales</taxon>
        <taxon>Xanthobacteraceae</taxon>
        <taxon>Ancylobacter</taxon>
    </lineage>
</organism>
<comment type="subunit">
    <text evidence="3">Homodimer.</text>
</comment>
<evidence type="ECO:0000259" key="11">
    <source>
        <dbReference type="Pfam" id="PF00725"/>
    </source>
</evidence>
<keyword evidence="6 13" id="KW-0560">Oxidoreductase</keyword>
<dbReference type="EC" id="1.1.1.45" evidence="8"/>
<keyword evidence="4" id="KW-0963">Cytoplasm</keyword>